<dbReference type="EMBL" id="AAZO01002908">
    <property type="status" value="NOT_ANNOTATED_CDS"/>
    <property type="molecule type" value="Genomic_DNA"/>
</dbReference>
<dbReference type="GeneID" id="8235042"/>
<dbReference type="HOGENOM" id="CLU_2486039_0_0_1"/>
<dbReference type="RefSeq" id="XP_002426388.1">
    <property type="nucleotide sequence ID" value="XM_002426343.1"/>
</dbReference>
<evidence type="ECO:0000313" key="3">
    <source>
        <dbReference type="Proteomes" id="UP000009046"/>
    </source>
</evidence>
<accession>E0VJU4</accession>
<reference evidence="2" key="3">
    <citation type="submission" date="2020-05" db="UniProtKB">
        <authorList>
            <consortium name="EnsemblMetazoa"/>
        </authorList>
    </citation>
    <scope>IDENTIFICATION</scope>
    <source>
        <strain evidence="2">USDA</strain>
    </source>
</reference>
<dbReference type="CTD" id="8235042"/>
<gene>
    <name evidence="2" type="primary">8235042</name>
    <name evidence="1" type="ORF">Phum_PHUM250820</name>
</gene>
<evidence type="ECO:0000313" key="2">
    <source>
        <dbReference type="EnsemblMetazoa" id="PHUM250820-PA"/>
    </source>
</evidence>
<dbReference type="EnsemblMetazoa" id="PHUM250820-RA">
    <property type="protein sequence ID" value="PHUM250820-PA"/>
    <property type="gene ID" value="PHUM250820"/>
</dbReference>
<protein>
    <submittedName>
        <fullName evidence="1 2">Uncharacterized protein</fullName>
    </submittedName>
</protein>
<reference evidence="1" key="1">
    <citation type="submission" date="2007-04" db="EMBL/GenBank/DDBJ databases">
        <title>Annotation of Pediculus humanus corporis strain USDA.</title>
        <authorList>
            <person name="Kirkness E."/>
            <person name="Hannick L."/>
            <person name="Hass B."/>
            <person name="Bruggner R."/>
            <person name="Lawson D."/>
            <person name="Bidwell S."/>
            <person name="Joardar V."/>
            <person name="Caler E."/>
            <person name="Walenz B."/>
            <person name="Inman J."/>
            <person name="Schobel S."/>
            <person name="Galinsky K."/>
            <person name="Amedeo P."/>
            <person name="Strausberg R."/>
        </authorList>
    </citation>
    <scope>NUCLEOTIDE SEQUENCE</scope>
    <source>
        <strain evidence="1">USDA</strain>
    </source>
</reference>
<proteinExistence type="predicted"/>
<evidence type="ECO:0000313" key="1">
    <source>
        <dbReference type="EMBL" id="EEB13650.1"/>
    </source>
</evidence>
<name>E0VJU4_PEDHC</name>
<reference evidence="1" key="2">
    <citation type="submission" date="2007-04" db="EMBL/GenBank/DDBJ databases">
        <title>The genome of the human body louse.</title>
        <authorList>
            <consortium name="The Human Body Louse Genome Consortium"/>
            <person name="Kirkness E."/>
            <person name="Walenz B."/>
            <person name="Hass B."/>
            <person name="Bruggner R."/>
            <person name="Strausberg R."/>
        </authorList>
    </citation>
    <scope>NUCLEOTIDE SEQUENCE</scope>
    <source>
        <strain evidence="1">USDA</strain>
    </source>
</reference>
<dbReference type="EMBL" id="DS235229">
    <property type="protein sequence ID" value="EEB13650.1"/>
    <property type="molecule type" value="Genomic_DNA"/>
</dbReference>
<keyword evidence="3" id="KW-1185">Reference proteome</keyword>
<dbReference type="VEuPathDB" id="VectorBase:PHUM250820"/>
<dbReference type="Proteomes" id="UP000009046">
    <property type="component" value="Unassembled WGS sequence"/>
</dbReference>
<organism>
    <name type="scientific">Pediculus humanus subsp. corporis</name>
    <name type="common">Body louse</name>
    <dbReference type="NCBI Taxonomy" id="121224"/>
    <lineage>
        <taxon>Eukaryota</taxon>
        <taxon>Metazoa</taxon>
        <taxon>Ecdysozoa</taxon>
        <taxon>Arthropoda</taxon>
        <taxon>Hexapoda</taxon>
        <taxon>Insecta</taxon>
        <taxon>Pterygota</taxon>
        <taxon>Neoptera</taxon>
        <taxon>Paraneoptera</taxon>
        <taxon>Psocodea</taxon>
        <taxon>Troctomorpha</taxon>
        <taxon>Phthiraptera</taxon>
        <taxon>Anoplura</taxon>
        <taxon>Pediculidae</taxon>
        <taxon>Pediculus</taxon>
    </lineage>
</organism>
<dbReference type="KEGG" id="phu:Phum_PHUM250820"/>
<dbReference type="AlphaFoldDB" id="E0VJU4"/>
<sequence>MREKFNSQVNDLTPVSNLYKFPDNGSPNENFMEKKIRKEGEANEIKTRKEKAPVPLYSLVKNVCENGYVMDENGVCQKAIVLKSGKE</sequence>
<dbReference type="InParanoid" id="E0VJU4"/>